<feature type="domain" description="PAS" evidence="8">
    <location>
        <begin position="409"/>
        <end position="479"/>
    </location>
</feature>
<dbReference type="CDD" id="cd00130">
    <property type="entry name" value="PAS"/>
    <property type="match status" value="6"/>
</dbReference>
<dbReference type="InterPro" id="IPR003661">
    <property type="entry name" value="HisK_dim/P_dom"/>
</dbReference>
<dbReference type="Pfam" id="PF02518">
    <property type="entry name" value="HATPase_c"/>
    <property type="match status" value="1"/>
</dbReference>
<dbReference type="SUPFAM" id="SSF55785">
    <property type="entry name" value="PYP-like sensor domain (PAS domain)"/>
    <property type="match status" value="7"/>
</dbReference>
<dbReference type="PANTHER" id="PTHR43304">
    <property type="entry name" value="PHYTOCHROME-LIKE PROTEIN CPH1"/>
    <property type="match status" value="1"/>
</dbReference>
<gene>
    <name evidence="10" type="ORF">CP557_07450</name>
</gene>
<evidence type="ECO:0000313" key="11">
    <source>
        <dbReference type="Proteomes" id="UP000219689"/>
    </source>
</evidence>
<dbReference type="Gene3D" id="3.30.565.10">
    <property type="entry name" value="Histidine kinase-like ATPase, C-terminal domain"/>
    <property type="match status" value="1"/>
</dbReference>
<keyword evidence="4" id="KW-0808">Transferase</keyword>
<evidence type="ECO:0000313" key="10">
    <source>
        <dbReference type="EMBL" id="PCR90388.1"/>
    </source>
</evidence>
<dbReference type="EMBL" id="NXNI01000001">
    <property type="protein sequence ID" value="PCR90388.1"/>
    <property type="molecule type" value="Genomic_DNA"/>
</dbReference>
<dbReference type="Proteomes" id="UP000219689">
    <property type="component" value="Unassembled WGS sequence"/>
</dbReference>
<dbReference type="Gene3D" id="3.30.450.20">
    <property type="entry name" value="PAS domain"/>
    <property type="match status" value="7"/>
</dbReference>
<keyword evidence="6" id="KW-0175">Coiled coil</keyword>
<dbReference type="EC" id="2.7.13.3" evidence="2"/>
<evidence type="ECO:0000259" key="7">
    <source>
        <dbReference type="PROSITE" id="PS50109"/>
    </source>
</evidence>
<dbReference type="OrthoDB" id="106630at2157"/>
<feature type="domain" description="PAS" evidence="8">
    <location>
        <begin position="21"/>
        <end position="91"/>
    </location>
</feature>
<proteinExistence type="predicted"/>
<dbReference type="InterPro" id="IPR013656">
    <property type="entry name" value="PAS_4"/>
</dbReference>
<dbReference type="SUPFAM" id="SSF47384">
    <property type="entry name" value="Homodimeric domain of signal transducing histidine kinase"/>
    <property type="match status" value="1"/>
</dbReference>
<dbReference type="InterPro" id="IPR001610">
    <property type="entry name" value="PAC"/>
</dbReference>
<comment type="caution">
    <text evidence="10">The sequence shown here is derived from an EMBL/GenBank/DDBJ whole genome shotgun (WGS) entry which is preliminary data.</text>
</comment>
<dbReference type="SUPFAM" id="SSF55874">
    <property type="entry name" value="ATPase domain of HSP90 chaperone/DNA topoisomerase II/histidine kinase"/>
    <property type="match status" value="1"/>
</dbReference>
<dbReference type="PRINTS" id="PR00344">
    <property type="entry name" value="BCTRLSENSOR"/>
</dbReference>
<dbReference type="Pfam" id="PF00989">
    <property type="entry name" value="PAS"/>
    <property type="match status" value="2"/>
</dbReference>
<keyword evidence="11" id="KW-1185">Reference proteome</keyword>
<dbReference type="SMART" id="SM00091">
    <property type="entry name" value="PAS"/>
    <property type="match status" value="7"/>
</dbReference>
<reference evidence="10 11" key="1">
    <citation type="submission" date="2017-09" db="EMBL/GenBank/DDBJ databases">
        <title>Genome sequences of Natrinema ejinorence JCM 13890T.</title>
        <authorList>
            <person name="Roh S.W."/>
            <person name="Kim Y.B."/>
            <person name="Kim J.Y."/>
        </authorList>
    </citation>
    <scope>NUCLEOTIDE SEQUENCE [LARGE SCALE GENOMIC DNA]</scope>
    <source>
        <strain evidence="10 11">JCM 13890</strain>
    </source>
</reference>
<dbReference type="InterPro" id="IPR052162">
    <property type="entry name" value="Sensor_kinase/Photoreceptor"/>
</dbReference>
<dbReference type="InterPro" id="IPR036890">
    <property type="entry name" value="HATPase_C_sf"/>
</dbReference>
<evidence type="ECO:0000256" key="1">
    <source>
        <dbReference type="ARBA" id="ARBA00000085"/>
    </source>
</evidence>
<feature type="domain" description="Histidine kinase" evidence="7">
    <location>
        <begin position="897"/>
        <end position="1110"/>
    </location>
</feature>
<dbReference type="Gene3D" id="1.10.287.130">
    <property type="match status" value="1"/>
</dbReference>
<comment type="catalytic activity">
    <reaction evidence="1">
        <text>ATP + protein L-histidine = ADP + protein N-phospho-L-histidine.</text>
        <dbReference type="EC" id="2.7.13.3"/>
    </reaction>
</comment>
<dbReference type="FunFam" id="3.30.565.10:FF:000006">
    <property type="entry name" value="Sensor histidine kinase WalK"/>
    <property type="match status" value="1"/>
</dbReference>
<name>A0A2A5QU55_9EURY</name>
<feature type="domain" description="PAC" evidence="9">
    <location>
        <begin position="359"/>
        <end position="411"/>
    </location>
</feature>
<sequence>MSTRSGASDEAFWGDIDDDVALHRYRTLVNTIDDGVYQLDSDGRFVAVNGVIVKMTGYSREELIGEHVSLVLIDDDVKRIEREIGSQIETEDEDIAPFELGIQTANGDVVPCELRINLLIEERKLQGTIGVVRDTSEQEQRLKTLESARASYASITSVLDEADIGIFVLDDEFDIAWVDETIERYFGLDRDDLIGRDKRQVVHELVVDTVDDPERFAETVLATYDDNSYIEEFECRVTACDDREERWLEHRSKPIESGEYAGGRIELYYDITDRKRSEDARHETEEQFQSLVDAVEEDAIFRLDAEGHVVSWNYGAKAIKGYDSEEILGEHLSRFYTEEDRAAGVPERNLEWAAEAGSIEDEGWRVRKDGTRFWANVTITAVRDEKGITRGYLKITRDMTDRHVREQELESELQRVFGRISDAFYAVDEEFQFTIVNERAEEILQHSEAELLGETVWEVFPDARDSRGFDEFPRAVETGASRTYEEDFSGTWFEVTVYPSDSGLSVYFQDVTERKVRERELERYEQTIETVWDGVATLDVDDRFVMVNDAFCEMSGYDREELLGERVTLIQDEDIHERAEELSEDVLAGEMEYATIEFDLETAGGDRVPVEGRFGPYEARGGSIGRTGVVRDISERKERERELAKYETIVETANDGIYTVNEDGRFTMVNDAYTKLTGYSREELLGSHVSLVVDEETIERAASLEEAIAEGSTDESMMEATLQTADGGRVPAEATFAMLPGDGTERIGVARDITERKERENALEESKRRYRTLVKNFPNGAVGLYDEELTYNVVGGELLDGLGFSLDEVVGTTIYGRYPDELVDRIEPNFRAVFDGESNSFDIDLGERTLLAHTLPVRNADDEIYAGMVVVQNVTELREYQHQLEESNEQLEQFAYAASHDLQEPLRMVTSYLQLIGDQYGDALDEDGEEFLEFAVDGAERMRQMIDGLLEYSRIETRGDPFEPVDLDDVLDDVRKDLQMRIDESNAEITTDDLPRVDGDDSQLRQVFQNLLSNAIEYSEDKPPQVDISATRDDDQWVISVRDDGIGIDPDKQERIFEVFQRLHTHEEHSGTGIGLALARRIVERHDGEIWVDSEPDEGSTFSFTLPSVDT</sequence>
<dbReference type="Pfam" id="PF08448">
    <property type="entry name" value="PAS_4"/>
    <property type="match status" value="2"/>
</dbReference>
<keyword evidence="5" id="KW-0418">Kinase</keyword>
<feature type="domain" description="PAS" evidence="8">
    <location>
        <begin position="520"/>
        <end position="590"/>
    </location>
</feature>
<evidence type="ECO:0000259" key="8">
    <source>
        <dbReference type="PROSITE" id="PS50112"/>
    </source>
</evidence>
<dbReference type="NCBIfam" id="TIGR00229">
    <property type="entry name" value="sensory_box"/>
    <property type="match status" value="6"/>
</dbReference>
<dbReference type="InterPro" id="IPR003594">
    <property type="entry name" value="HATPase_dom"/>
</dbReference>
<dbReference type="CDD" id="cd00082">
    <property type="entry name" value="HisKA"/>
    <property type="match status" value="1"/>
</dbReference>
<dbReference type="InterPro" id="IPR036097">
    <property type="entry name" value="HisK_dim/P_sf"/>
</dbReference>
<keyword evidence="3" id="KW-0597">Phosphoprotein</keyword>
<dbReference type="InterPro" id="IPR005467">
    <property type="entry name" value="His_kinase_dom"/>
</dbReference>
<dbReference type="PANTHER" id="PTHR43304:SF1">
    <property type="entry name" value="PAC DOMAIN-CONTAINING PROTEIN"/>
    <property type="match status" value="1"/>
</dbReference>
<dbReference type="SMART" id="SM00387">
    <property type="entry name" value="HATPase_c"/>
    <property type="match status" value="1"/>
</dbReference>
<feature type="domain" description="PAC" evidence="9">
    <location>
        <begin position="716"/>
        <end position="765"/>
    </location>
</feature>
<dbReference type="GO" id="GO:0000155">
    <property type="term" value="F:phosphorelay sensor kinase activity"/>
    <property type="evidence" value="ECO:0007669"/>
    <property type="project" value="InterPro"/>
</dbReference>
<dbReference type="SMART" id="SM00086">
    <property type="entry name" value="PAC"/>
    <property type="match status" value="4"/>
</dbReference>
<accession>A0A2A5QU55</accession>
<dbReference type="InterPro" id="IPR000700">
    <property type="entry name" value="PAS-assoc_C"/>
</dbReference>
<dbReference type="AlphaFoldDB" id="A0A2A5QU55"/>
<evidence type="ECO:0000259" key="9">
    <source>
        <dbReference type="PROSITE" id="PS50113"/>
    </source>
</evidence>
<feature type="domain" description="PAS" evidence="8">
    <location>
        <begin position="284"/>
        <end position="341"/>
    </location>
</feature>
<feature type="domain" description="PAS" evidence="8">
    <location>
        <begin position="151"/>
        <end position="204"/>
    </location>
</feature>
<evidence type="ECO:0000256" key="5">
    <source>
        <dbReference type="ARBA" id="ARBA00022777"/>
    </source>
</evidence>
<dbReference type="Pfam" id="PF13426">
    <property type="entry name" value="PAS_9"/>
    <property type="match status" value="2"/>
</dbReference>
<feature type="coiled-coil region" evidence="6">
    <location>
        <begin position="870"/>
        <end position="897"/>
    </location>
</feature>
<dbReference type="SMART" id="SM00388">
    <property type="entry name" value="HisKA"/>
    <property type="match status" value="1"/>
</dbReference>
<dbReference type="PROSITE" id="PS50112">
    <property type="entry name" value="PAS"/>
    <property type="match status" value="6"/>
</dbReference>
<evidence type="ECO:0000256" key="3">
    <source>
        <dbReference type="ARBA" id="ARBA00022553"/>
    </source>
</evidence>
<dbReference type="PROSITE" id="PS50109">
    <property type="entry name" value="HIS_KIN"/>
    <property type="match status" value="1"/>
</dbReference>
<dbReference type="InterPro" id="IPR004358">
    <property type="entry name" value="Sig_transdc_His_kin-like_C"/>
</dbReference>
<dbReference type="InterPro" id="IPR035965">
    <property type="entry name" value="PAS-like_dom_sf"/>
</dbReference>
<feature type="domain" description="PAS" evidence="8">
    <location>
        <begin position="642"/>
        <end position="711"/>
    </location>
</feature>
<protein>
    <recommendedName>
        <fullName evidence="2">histidine kinase</fullName>
        <ecNumber evidence="2">2.7.13.3</ecNumber>
    </recommendedName>
</protein>
<evidence type="ECO:0000256" key="4">
    <source>
        <dbReference type="ARBA" id="ARBA00022679"/>
    </source>
</evidence>
<dbReference type="PROSITE" id="PS50113">
    <property type="entry name" value="PAC"/>
    <property type="match status" value="3"/>
</dbReference>
<dbReference type="RefSeq" id="WP_097379336.1">
    <property type="nucleotide sequence ID" value="NZ_NXNI01000001.1"/>
</dbReference>
<evidence type="ECO:0000256" key="6">
    <source>
        <dbReference type="SAM" id="Coils"/>
    </source>
</evidence>
<organism evidence="10 11">
    <name type="scientific">Natrinema ejinorense</name>
    <dbReference type="NCBI Taxonomy" id="373386"/>
    <lineage>
        <taxon>Archaea</taxon>
        <taxon>Methanobacteriati</taxon>
        <taxon>Methanobacteriota</taxon>
        <taxon>Stenosarchaea group</taxon>
        <taxon>Halobacteria</taxon>
        <taxon>Halobacteriales</taxon>
        <taxon>Natrialbaceae</taxon>
        <taxon>Natrinema</taxon>
    </lineage>
</organism>
<dbReference type="InterPro" id="IPR000014">
    <property type="entry name" value="PAS"/>
</dbReference>
<dbReference type="InterPro" id="IPR013767">
    <property type="entry name" value="PAS_fold"/>
</dbReference>
<dbReference type="Pfam" id="PF00512">
    <property type="entry name" value="HisKA"/>
    <property type="match status" value="1"/>
</dbReference>
<dbReference type="GO" id="GO:0006355">
    <property type="term" value="P:regulation of DNA-templated transcription"/>
    <property type="evidence" value="ECO:0007669"/>
    <property type="project" value="InterPro"/>
</dbReference>
<feature type="domain" description="PAC" evidence="9">
    <location>
        <begin position="594"/>
        <end position="645"/>
    </location>
</feature>
<evidence type="ECO:0000256" key="2">
    <source>
        <dbReference type="ARBA" id="ARBA00012438"/>
    </source>
</evidence>